<keyword evidence="13" id="KW-1185">Reference proteome</keyword>
<feature type="domain" description="Kinetochore protein Nuf2 N-terminal" evidence="11">
    <location>
        <begin position="2"/>
        <end position="135"/>
    </location>
</feature>
<comment type="subcellular location">
    <subcellularLocation>
        <location evidence="1">Chromosome</location>
        <location evidence="1">Centromere</location>
    </subcellularLocation>
</comment>
<comment type="similarity">
    <text evidence="2">Belongs to the NUF2 family.</text>
</comment>
<evidence type="ECO:0000256" key="10">
    <source>
        <dbReference type="SAM" id="MobiDB-lite"/>
    </source>
</evidence>
<evidence type="ECO:0000313" key="13">
    <source>
        <dbReference type="Proteomes" id="UP001470230"/>
    </source>
</evidence>
<dbReference type="Proteomes" id="UP001470230">
    <property type="component" value="Unassembled WGS sequence"/>
</dbReference>
<keyword evidence="6 9" id="KW-0175">Coiled coil</keyword>
<evidence type="ECO:0000313" key="12">
    <source>
        <dbReference type="EMBL" id="KAK8846305.1"/>
    </source>
</evidence>
<evidence type="ECO:0000256" key="3">
    <source>
        <dbReference type="ARBA" id="ARBA00022454"/>
    </source>
</evidence>
<keyword evidence="4" id="KW-0132">Cell division</keyword>
<name>A0ABR2HFU6_9EUKA</name>
<evidence type="ECO:0000256" key="1">
    <source>
        <dbReference type="ARBA" id="ARBA00004584"/>
    </source>
</evidence>
<evidence type="ECO:0000256" key="4">
    <source>
        <dbReference type="ARBA" id="ARBA00022618"/>
    </source>
</evidence>
<dbReference type="InterPro" id="IPR005549">
    <property type="entry name" value="Kinetochore_Nuf2_N"/>
</dbReference>
<accession>A0ABR2HFU6</accession>
<keyword evidence="3" id="KW-0158">Chromosome</keyword>
<keyword evidence="8" id="KW-0137">Centromere</keyword>
<evidence type="ECO:0000256" key="5">
    <source>
        <dbReference type="ARBA" id="ARBA00022776"/>
    </source>
</evidence>
<gene>
    <name evidence="12" type="ORF">M9Y10_020313</name>
</gene>
<dbReference type="Gene3D" id="1.10.418.60">
    <property type="entry name" value="Ncd80 complex, Nuf2 subunit"/>
    <property type="match status" value="1"/>
</dbReference>
<reference evidence="12 13" key="1">
    <citation type="submission" date="2024-04" db="EMBL/GenBank/DDBJ databases">
        <title>Tritrichomonas musculus Genome.</title>
        <authorList>
            <person name="Alves-Ferreira E."/>
            <person name="Grigg M."/>
            <person name="Lorenzi H."/>
            <person name="Galac M."/>
        </authorList>
    </citation>
    <scope>NUCLEOTIDE SEQUENCE [LARGE SCALE GENOMIC DNA]</scope>
    <source>
        <strain evidence="12 13">EAF2021</strain>
    </source>
</reference>
<evidence type="ECO:0000256" key="2">
    <source>
        <dbReference type="ARBA" id="ARBA00005498"/>
    </source>
</evidence>
<feature type="region of interest" description="Disordered" evidence="10">
    <location>
        <begin position="351"/>
        <end position="372"/>
    </location>
</feature>
<evidence type="ECO:0000256" key="7">
    <source>
        <dbReference type="ARBA" id="ARBA00023306"/>
    </source>
</evidence>
<feature type="coiled-coil region" evidence="9">
    <location>
        <begin position="129"/>
        <end position="265"/>
    </location>
</feature>
<evidence type="ECO:0000256" key="6">
    <source>
        <dbReference type="ARBA" id="ARBA00023054"/>
    </source>
</evidence>
<keyword evidence="7" id="KW-0131">Cell cycle</keyword>
<evidence type="ECO:0000259" key="11">
    <source>
        <dbReference type="Pfam" id="PF03800"/>
    </source>
</evidence>
<dbReference type="InterPro" id="IPR038275">
    <property type="entry name" value="Nuf2_N_sf"/>
</dbReference>
<organism evidence="12 13">
    <name type="scientific">Tritrichomonas musculus</name>
    <dbReference type="NCBI Taxonomy" id="1915356"/>
    <lineage>
        <taxon>Eukaryota</taxon>
        <taxon>Metamonada</taxon>
        <taxon>Parabasalia</taxon>
        <taxon>Tritrichomonadida</taxon>
        <taxon>Tritrichomonadidae</taxon>
        <taxon>Tritrichomonas</taxon>
    </lineage>
</organism>
<dbReference type="EMBL" id="JAPFFF010000029">
    <property type="protein sequence ID" value="KAK8846305.1"/>
    <property type="molecule type" value="Genomic_DNA"/>
</dbReference>
<protein>
    <submittedName>
        <fullName evidence="12">Kinetochore-associated Ndc80 complex subunit nuf2</fullName>
    </submittedName>
</protein>
<evidence type="ECO:0000256" key="8">
    <source>
        <dbReference type="ARBA" id="ARBA00023328"/>
    </source>
</evidence>
<comment type="caution">
    <text evidence="12">The sequence shown here is derived from an EMBL/GenBank/DDBJ whole genome shotgun (WGS) entry which is preliminary data.</text>
</comment>
<evidence type="ECO:0000256" key="9">
    <source>
        <dbReference type="SAM" id="Coils"/>
    </source>
</evidence>
<proteinExistence type="inferred from homology"/>
<sequence length="403" mass="47562">MYSFQELPLKDIVSGLNDAKIKVTENAIKNPKPTLIKNVFKTYYMFLTNLNAQQISRPDLQVCDNADDELISGFEFLNCFNKLKEILEAAGIRDFSLKDFYAPKEKRLTHVFSGLMNFAFFEKLRFNEYIENNNKKQDLQAMNQELQKSIDEMEIEVKNQQEKLQERAKQLEELRSTQTTLSCHISEYEMGQREYQSEINKLNKKFNDMQIQKSELENNIVTKNQLIEQMNQVLLLNPQELEDCVQKASDELDRVQLEAISYEKLVKKSKDRLDFINKNRIKLTDSVEKCFPITKDIKKQRELEANSRDLDEKRQQLAEMRRRVEELEQMKLTLEKEKQKQEAEFSEINQKIKTQKDKQKKLKNQKKNSGFKAEDKLVDMTNTIEEYLGSLSRAMEKIDNANM</sequence>
<dbReference type="Pfam" id="PF03800">
    <property type="entry name" value="Nuf2"/>
    <property type="match status" value="1"/>
</dbReference>
<keyword evidence="5" id="KW-0498">Mitosis</keyword>